<dbReference type="CTD" id="555766"/>
<evidence type="ECO:0000256" key="3">
    <source>
        <dbReference type="RuleBase" id="RU004019"/>
    </source>
</evidence>
<dbReference type="PRINTS" id="PR00454">
    <property type="entry name" value="ETSDOMAIN"/>
</dbReference>
<dbReference type="SMART" id="SM00413">
    <property type="entry name" value="ETS"/>
    <property type="match status" value="1"/>
</dbReference>
<dbReference type="GO" id="GO:0001946">
    <property type="term" value="P:lymphangiogenesis"/>
    <property type="evidence" value="ECO:0007669"/>
    <property type="project" value="Ensembl"/>
</dbReference>
<accession>A0A3B3QWL2</accession>
<keyword evidence="3" id="KW-0539">Nucleus</keyword>
<dbReference type="FunFam" id="1.10.10.10:FF:000347">
    <property type="entry name" value="Ets variant 2"/>
    <property type="match status" value="1"/>
</dbReference>
<dbReference type="GO" id="GO:0000981">
    <property type="term" value="F:DNA-binding transcription factor activity, RNA polymerase II-specific"/>
    <property type="evidence" value="ECO:0007669"/>
    <property type="project" value="TreeGrafter"/>
</dbReference>
<dbReference type="PANTHER" id="PTHR11849:SF312">
    <property type="entry name" value="ETS VARIANT TRANSCRIPTION FACTOR 2"/>
    <property type="match status" value="1"/>
</dbReference>
<dbReference type="GO" id="GO:0005634">
    <property type="term" value="C:nucleus"/>
    <property type="evidence" value="ECO:0007669"/>
    <property type="project" value="UniProtKB-SubCell"/>
</dbReference>
<dbReference type="GO" id="GO:0060217">
    <property type="term" value="P:hemangioblast cell differentiation"/>
    <property type="evidence" value="ECO:0007669"/>
    <property type="project" value="Ensembl"/>
</dbReference>
<comment type="similarity">
    <text evidence="1 3">Belongs to the ETS family.</text>
</comment>
<sequence length="372" mass="42060">MNMYQADFNLEDFRMQEVPAGFDFGSYDGEDLSLLIDTNGSVQQQYAMSHGEHPKVLRSYDHKVGFSNSTSLRLDPYSEFNYWATCTNGTTTLDNFQVGFQGSGPTYQNLLPPCPQTQNGGGFSSKVVAEQGHYRPGTESYQEEANSMTNLEHLDPDRTHIHCSTTRFETDHQKCFWADYPSPSYCPPPEGLPPSCTSAADSQSSDQHCPQVVKHRSTASLKTESNTEMTEMSAYTGSGPVQLWQFLLELLLDSACRSFISWTGDGWEFKMSDPAEVAKRWGQCKNKPKMNYEKLSRGLRYYYHKNIIHKTAGKRYVYRFVCDVQGMLGKTAQEVQNCLNISPVNLPSQYIAPAVPHHETEEHRESMVDPVE</sequence>
<comment type="subcellular location">
    <subcellularLocation>
        <location evidence="3">Nucleus</location>
    </subcellularLocation>
</comment>
<dbReference type="GO" id="GO:0045601">
    <property type="term" value="P:regulation of endothelial cell differentiation"/>
    <property type="evidence" value="ECO:0007669"/>
    <property type="project" value="Ensembl"/>
</dbReference>
<keyword evidence="6" id="KW-1185">Reference proteome</keyword>
<evidence type="ECO:0000313" key="6">
    <source>
        <dbReference type="Proteomes" id="UP000261540"/>
    </source>
</evidence>
<feature type="domain" description="ETS" evidence="4">
    <location>
        <begin position="241"/>
        <end position="321"/>
    </location>
</feature>
<dbReference type="Proteomes" id="UP000261540">
    <property type="component" value="Unplaced"/>
</dbReference>
<dbReference type="InterPro" id="IPR046328">
    <property type="entry name" value="ETS_fam"/>
</dbReference>
<dbReference type="STRING" id="1676925.ENSPKIP00000009811"/>
<dbReference type="SUPFAM" id="SSF46785">
    <property type="entry name" value="Winged helix' DNA-binding domain"/>
    <property type="match status" value="1"/>
</dbReference>
<dbReference type="GO" id="GO:0003007">
    <property type="term" value="P:heart morphogenesis"/>
    <property type="evidence" value="ECO:0007669"/>
    <property type="project" value="Ensembl"/>
</dbReference>
<dbReference type="GO" id="GO:0043565">
    <property type="term" value="F:sequence-specific DNA binding"/>
    <property type="evidence" value="ECO:0007669"/>
    <property type="project" value="InterPro"/>
</dbReference>
<reference evidence="5" key="2">
    <citation type="submission" date="2025-09" db="UniProtKB">
        <authorList>
            <consortium name="Ensembl"/>
        </authorList>
    </citation>
    <scope>IDENTIFICATION</scope>
</reference>
<evidence type="ECO:0000259" key="4">
    <source>
        <dbReference type="PROSITE" id="PS50061"/>
    </source>
</evidence>
<dbReference type="InterPro" id="IPR036390">
    <property type="entry name" value="WH_DNA-bd_sf"/>
</dbReference>
<dbReference type="GO" id="GO:2000351">
    <property type="term" value="P:regulation of endothelial cell apoptotic process"/>
    <property type="evidence" value="ECO:0007669"/>
    <property type="project" value="Ensembl"/>
</dbReference>
<evidence type="ECO:0000256" key="2">
    <source>
        <dbReference type="ARBA" id="ARBA00023125"/>
    </source>
</evidence>
<dbReference type="Ensembl" id="ENSPKIT00000033922.1">
    <property type="protein sequence ID" value="ENSPKIP00000009811.1"/>
    <property type="gene ID" value="ENSPKIG00000024769.1"/>
</dbReference>
<dbReference type="AlphaFoldDB" id="A0A3B3QWL2"/>
<dbReference type="PROSITE" id="PS00346">
    <property type="entry name" value="ETS_DOMAIN_2"/>
    <property type="match status" value="1"/>
</dbReference>
<dbReference type="GO" id="GO:0030325">
    <property type="term" value="P:adrenal gland development"/>
    <property type="evidence" value="ECO:0007669"/>
    <property type="project" value="Ensembl"/>
</dbReference>
<dbReference type="GO" id="GO:1901342">
    <property type="term" value="P:regulation of vasculature development"/>
    <property type="evidence" value="ECO:0007669"/>
    <property type="project" value="Ensembl"/>
</dbReference>
<dbReference type="GO" id="GO:0001570">
    <property type="term" value="P:vasculogenesis"/>
    <property type="evidence" value="ECO:0007669"/>
    <property type="project" value="Ensembl"/>
</dbReference>
<name>A0A3B3QWL2_9TELE</name>
<protein>
    <submittedName>
        <fullName evidence="5">ETS1-related protein</fullName>
    </submittedName>
</protein>
<evidence type="ECO:0000313" key="5">
    <source>
        <dbReference type="Ensembl" id="ENSPKIP00000009811.1"/>
    </source>
</evidence>
<dbReference type="Gene3D" id="1.10.10.10">
    <property type="entry name" value="Winged helix-like DNA-binding domain superfamily/Winged helix DNA-binding domain"/>
    <property type="match status" value="1"/>
</dbReference>
<dbReference type="InterPro" id="IPR000418">
    <property type="entry name" value="Ets_dom"/>
</dbReference>
<dbReference type="GO" id="GO:0060837">
    <property type="term" value="P:blood vessel endothelial cell differentiation"/>
    <property type="evidence" value="ECO:0007669"/>
    <property type="project" value="Ensembl"/>
</dbReference>
<dbReference type="GO" id="GO:0035779">
    <property type="term" value="P:angioblast cell differentiation"/>
    <property type="evidence" value="ECO:0007669"/>
    <property type="project" value="Ensembl"/>
</dbReference>
<dbReference type="InterPro" id="IPR036388">
    <property type="entry name" value="WH-like_DNA-bd_sf"/>
</dbReference>
<evidence type="ECO:0000256" key="1">
    <source>
        <dbReference type="ARBA" id="ARBA00005562"/>
    </source>
</evidence>
<proteinExistence type="inferred from homology"/>
<dbReference type="PROSITE" id="PS00345">
    <property type="entry name" value="ETS_DOMAIN_1"/>
    <property type="match status" value="1"/>
</dbReference>
<dbReference type="GO" id="GO:0045944">
    <property type="term" value="P:positive regulation of transcription by RNA polymerase II"/>
    <property type="evidence" value="ECO:0007669"/>
    <property type="project" value="Ensembl"/>
</dbReference>
<dbReference type="GO" id="GO:0030223">
    <property type="term" value="P:neutrophil differentiation"/>
    <property type="evidence" value="ECO:0007669"/>
    <property type="project" value="Ensembl"/>
</dbReference>
<dbReference type="GO" id="GO:0002040">
    <property type="term" value="P:sprouting angiogenesis"/>
    <property type="evidence" value="ECO:0007669"/>
    <property type="project" value="Ensembl"/>
</dbReference>
<dbReference type="GeneTree" id="ENSGT00940000166384"/>
<organism evidence="5 6">
    <name type="scientific">Paramormyrops kingsleyae</name>
    <dbReference type="NCBI Taxonomy" id="1676925"/>
    <lineage>
        <taxon>Eukaryota</taxon>
        <taxon>Metazoa</taxon>
        <taxon>Chordata</taxon>
        <taxon>Craniata</taxon>
        <taxon>Vertebrata</taxon>
        <taxon>Euteleostomi</taxon>
        <taxon>Actinopterygii</taxon>
        <taxon>Neopterygii</taxon>
        <taxon>Teleostei</taxon>
        <taxon>Osteoglossocephala</taxon>
        <taxon>Osteoglossomorpha</taxon>
        <taxon>Osteoglossiformes</taxon>
        <taxon>Mormyridae</taxon>
        <taxon>Paramormyrops</taxon>
    </lineage>
</organism>
<dbReference type="KEGG" id="pki:111856854"/>
<dbReference type="PROSITE" id="PS50061">
    <property type="entry name" value="ETS_DOMAIN_3"/>
    <property type="match status" value="1"/>
</dbReference>
<dbReference type="Pfam" id="PF00178">
    <property type="entry name" value="Ets"/>
    <property type="match status" value="1"/>
</dbReference>
<keyword evidence="2 3" id="KW-0238">DNA-binding</keyword>
<reference evidence="5" key="1">
    <citation type="submission" date="2025-08" db="UniProtKB">
        <authorList>
            <consortium name="Ensembl"/>
        </authorList>
    </citation>
    <scope>IDENTIFICATION</scope>
</reference>
<dbReference type="OrthoDB" id="10067219at2759"/>
<dbReference type="PANTHER" id="PTHR11849">
    <property type="entry name" value="ETS"/>
    <property type="match status" value="1"/>
</dbReference>